<organism evidence="3 4">
    <name type="scientific">Pseudovibrio axinellae</name>
    <dbReference type="NCBI Taxonomy" id="989403"/>
    <lineage>
        <taxon>Bacteria</taxon>
        <taxon>Pseudomonadati</taxon>
        <taxon>Pseudomonadota</taxon>
        <taxon>Alphaproteobacteria</taxon>
        <taxon>Hyphomicrobiales</taxon>
        <taxon>Stappiaceae</taxon>
        <taxon>Pseudovibrio</taxon>
    </lineage>
</organism>
<accession>A0A165WSH0</accession>
<feature type="transmembrane region" description="Helical" evidence="1">
    <location>
        <begin position="90"/>
        <end position="110"/>
    </location>
</feature>
<sequence>MCAIEGWQQPACKVLRGNHETTKIADMPFGRSATYGGAGKATELVKALVQPGGRYLGALLIKQGHAVPYDGGKKTASMGRRPDVNPKTSLSYAIGTTMVSALFAAWMRLLTAPMSQRWAGIQSQADFGASVLV</sequence>
<reference evidence="3 4" key="1">
    <citation type="journal article" date="2016" name="Front. Microbiol.">
        <title>Comparative Genomic Analysis Reveals a Diverse Repertoire of Genes Involved in Prokaryote-Eukaryote Interactions within the Pseudovibrio Genus.</title>
        <authorList>
            <person name="Romano S."/>
            <person name="Fernandez-Guerra A."/>
            <person name="Reen F.J."/>
            <person name="Glockner F.O."/>
            <person name="Crowley S.P."/>
            <person name="O'Sullivan O."/>
            <person name="Cotter P.D."/>
            <person name="Adams C."/>
            <person name="Dobson A.D."/>
            <person name="O'Gara F."/>
        </authorList>
    </citation>
    <scope>NUCLEOTIDE SEQUENCE [LARGE SCALE GENOMIC DNA]</scope>
    <source>
        <strain evidence="3 4">Ad2</strain>
    </source>
</reference>
<proteinExistence type="predicted"/>
<dbReference type="EMBL" id="LMCB01000043">
    <property type="protein sequence ID" value="KZL16841.1"/>
    <property type="molecule type" value="Genomic_DNA"/>
</dbReference>
<evidence type="ECO:0000256" key="1">
    <source>
        <dbReference type="SAM" id="Phobius"/>
    </source>
</evidence>
<dbReference type="STRING" id="989403.SAMN05421798_1163"/>
<dbReference type="PROSITE" id="PS00125">
    <property type="entry name" value="SER_THR_PHOSPHATASE"/>
    <property type="match status" value="1"/>
</dbReference>
<dbReference type="GO" id="GO:0016787">
    <property type="term" value="F:hydrolase activity"/>
    <property type="evidence" value="ECO:0007669"/>
    <property type="project" value="InterPro"/>
</dbReference>
<comment type="caution">
    <text evidence="3">The sequence shown here is derived from an EMBL/GenBank/DDBJ whole genome shotgun (WGS) entry which is preliminary data.</text>
</comment>
<name>A0A165WSH0_9HYPH</name>
<keyword evidence="1" id="KW-0472">Membrane</keyword>
<keyword evidence="4" id="KW-1185">Reference proteome</keyword>
<gene>
    <name evidence="3" type="ORF">PsAD2_03314</name>
</gene>
<dbReference type="Proteomes" id="UP000076577">
    <property type="component" value="Unassembled WGS sequence"/>
</dbReference>
<evidence type="ECO:0000259" key="2">
    <source>
        <dbReference type="PROSITE" id="PS00125"/>
    </source>
</evidence>
<protein>
    <recommendedName>
        <fullName evidence="2">Serine/threonine specific protein phosphatases domain-containing protein</fullName>
    </recommendedName>
</protein>
<dbReference type="AlphaFoldDB" id="A0A165WSH0"/>
<keyword evidence="1" id="KW-0812">Transmembrane</keyword>
<keyword evidence="1" id="KW-1133">Transmembrane helix</keyword>
<dbReference type="InterPro" id="IPR006186">
    <property type="entry name" value="Ser/Thr-sp_prot-phosphatase"/>
</dbReference>
<evidence type="ECO:0000313" key="4">
    <source>
        <dbReference type="Proteomes" id="UP000076577"/>
    </source>
</evidence>
<dbReference type="PATRIC" id="fig|989403.3.peg.3562"/>
<feature type="domain" description="Serine/threonine specific protein phosphatases" evidence="2">
    <location>
        <begin position="15"/>
        <end position="20"/>
    </location>
</feature>
<evidence type="ECO:0000313" key="3">
    <source>
        <dbReference type="EMBL" id="KZL16841.1"/>
    </source>
</evidence>